<dbReference type="RefSeq" id="WP_107011362.1">
    <property type="nucleotide sequence ID" value="NZ_CP028136.1"/>
</dbReference>
<sequence>MIGKGQSISRTQASIAYGWNQEKEAEVVLKEHLAGDTPKQIAEEFQIIQSQNERCIKNTLSFVVSPTIKDGKELSHKDLEKIAQRFINEMKLQNHQAIGFVHKDKQHTHIHIYANRISLTGQTYRDNFIGKRSQIAADNVAKQLGLTRVREVQQEKIQELKWQRLVIQKHHQQVMETRPKSLDEYIDKMKACKVKVIPSINKSNQLQGFRFEYKGANLKGSEVHRSMSGSKLIAEISQNNSYTRLREVPQTLKLLNNTVELSTNMAGKIAKDLAKQVIKRGLDTGLGMGY</sequence>
<evidence type="ECO:0000259" key="1">
    <source>
        <dbReference type="Pfam" id="PF03432"/>
    </source>
</evidence>
<dbReference type="OrthoDB" id="3035232at2"/>
<name>A0A2R3Z2U3_9FLAO</name>
<dbReference type="EMBL" id="CP028136">
    <property type="protein sequence ID" value="AVR44584.1"/>
    <property type="molecule type" value="Genomic_DNA"/>
</dbReference>
<dbReference type="KEGG" id="grs:C7S20_04505"/>
<gene>
    <name evidence="2" type="ORF">C7S20_04505</name>
</gene>
<dbReference type="AlphaFoldDB" id="A0A2R3Z2U3"/>
<dbReference type="Pfam" id="PF03432">
    <property type="entry name" value="Relaxase"/>
    <property type="match status" value="1"/>
</dbReference>
<accession>A0A2R3Z2U3</accession>
<dbReference type="Proteomes" id="UP000241507">
    <property type="component" value="Chromosome"/>
</dbReference>
<keyword evidence="3" id="KW-1185">Reference proteome</keyword>
<proteinExistence type="predicted"/>
<feature type="domain" description="MobA/VirD2-like nuclease" evidence="1">
    <location>
        <begin position="17"/>
        <end position="146"/>
    </location>
</feature>
<protein>
    <submittedName>
        <fullName evidence="2">Mobilization protein</fullName>
    </submittedName>
</protein>
<evidence type="ECO:0000313" key="2">
    <source>
        <dbReference type="EMBL" id="AVR44584.1"/>
    </source>
</evidence>
<reference evidence="3" key="1">
    <citation type="submission" date="2018-03" db="EMBL/GenBank/DDBJ databases">
        <title>Gramella fulva sp. nov., isolated from a dry surface of tidal flat.</title>
        <authorList>
            <person name="Hwang S.H."/>
            <person name="Hwang W.M."/>
            <person name="Kang K."/>
            <person name="Ahn T.-Y."/>
        </authorList>
    </citation>
    <scope>NUCLEOTIDE SEQUENCE [LARGE SCALE GENOMIC DNA]</scope>
    <source>
        <strain evidence="3">SH35</strain>
    </source>
</reference>
<evidence type="ECO:0000313" key="3">
    <source>
        <dbReference type="Proteomes" id="UP000241507"/>
    </source>
</evidence>
<organism evidence="2 3">
    <name type="scientific">Christiangramia fulva</name>
    <dbReference type="NCBI Taxonomy" id="2126553"/>
    <lineage>
        <taxon>Bacteria</taxon>
        <taxon>Pseudomonadati</taxon>
        <taxon>Bacteroidota</taxon>
        <taxon>Flavobacteriia</taxon>
        <taxon>Flavobacteriales</taxon>
        <taxon>Flavobacteriaceae</taxon>
        <taxon>Christiangramia</taxon>
    </lineage>
</organism>
<dbReference type="InterPro" id="IPR005094">
    <property type="entry name" value="Endonuclease_MobA/VirD2"/>
</dbReference>